<comment type="caution">
    <text evidence="2">The sequence shown here is derived from an EMBL/GenBank/DDBJ whole genome shotgun (WGS) entry which is preliminary data.</text>
</comment>
<evidence type="ECO:0000313" key="3">
    <source>
        <dbReference type="Proteomes" id="UP001286313"/>
    </source>
</evidence>
<dbReference type="Proteomes" id="UP001286313">
    <property type="component" value="Unassembled WGS sequence"/>
</dbReference>
<feature type="region of interest" description="Disordered" evidence="1">
    <location>
        <begin position="1"/>
        <end position="26"/>
    </location>
</feature>
<organism evidence="2 3">
    <name type="scientific">Petrolisthes cinctipes</name>
    <name type="common">Flat porcelain crab</name>
    <dbReference type="NCBI Taxonomy" id="88211"/>
    <lineage>
        <taxon>Eukaryota</taxon>
        <taxon>Metazoa</taxon>
        <taxon>Ecdysozoa</taxon>
        <taxon>Arthropoda</taxon>
        <taxon>Crustacea</taxon>
        <taxon>Multicrustacea</taxon>
        <taxon>Malacostraca</taxon>
        <taxon>Eumalacostraca</taxon>
        <taxon>Eucarida</taxon>
        <taxon>Decapoda</taxon>
        <taxon>Pleocyemata</taxon>
        <taxon>Anomura</taxon>
        <taxon>Galatheoidea</taxon>
        <taxon>Porcellanidae</taxon>
        <taxon>Petrolisthes</taxon>
    </lineage>
</organism>
<reference evidence="2" key="1">
    <citation type="submission" date="2023-10" db="EMBL/GenBank/DDBJ databases">
        <title>Genome assemblies of two species of porcelain crab, Petrolisthes cinctipes and Petrolisthes manimaculis (Anomura: Porcellanidae).</title>
        <authorList>
            <person name="Angst P."/>
        </authorList>
    </citation>
    <scope>NUCLEOTIDE SEQUENCE</scope>
    <source>
        <strain evidence="2">PB745_01</strain>
        <tissue evidence="2">Gill</tissue>
    </source>
</reference>
<evidence type="ECO:0000313" key="2">
    <source>
        <dbReference type="EMBL" id="KAK3852276.1"/>
    </source>
</evidence>
<dbReference type="EMBL" id="JAWQEG010007507">
    <property type="protein sequence ID" value="KAK3852276.1"/>
    <property type="molecule type" value="Genomic_DNA"/>
</dbReference>
<protein>
    <submittedName>
        <fullName evidence="2">Uncharacterized protein</fullName>
    </submittedName>
</protein>
<keyword evidence="3" id="KW-1185">Reference proteome</keyword>
<gene>
    <name evidence="2" type="ORF">Pcinc_041137</name>
</gene>
<proteinExistence type="predicted"/>
<name>A0AAE1BK70_PETCI</name>
<sequence>MRRREVNEAPPPSKRPSHSLLDPRRIDASPHNNTFACFIGIQPLILTGVRYTLHDAGYGAALEMTRCGDQAEGRMRE</sequence>
<evidence type="ECO:0000256" key="1">
    <source>
        <dbReference type="SAM" id="MobiDB-lite"/>
    </source>
</evidence>
<dbReference type="AlphaFoldDB" id="A0AAE1BK70"/>
<accession>A0AAE1BK70</accession>